<feature type="region of interest" description="Disordered" evidence="1">
    <location>
        <begin position="1"/>
        <end position="73"/>
    </location>
</feature>
<comment type="caution">
    <text evidence="3">The sequence shown here is derived from an EMBL/GenBank/DDBJ whole genome shotgun (WGS) entry which is preliminary data.</text>
</comment>
<feature type="compositionally biased region" description="Polar residues" evidence="1">
    <location>
        <begin position="18"/>
        <end position="30"/>
    </location>
</feature>
<feature type="transmembrane region" description="Helical" evidence="2">
    <location>
        <begin position="108"/>
        <end position="129"/>
    </location>
</feature>
<proteinExistence type="predicted"/>
<dbReference type="OrthoDB" id="264281at2759"/>
<dbReference type="RefSeq" id="XP_029240224.1">
    <property type="nucleotide sequence ID" value="XM_029379881.1"/>
</dbReference>
<evidence type="ECO:0000313" key="3">
    <source>
        <dbReference type="EMBL" id="RNF08134.1"/>
    </source>
</evidence>
<accession>A0A3R7KI71</accession>
<dbReference type="GeneID" id="40326824"/>
<reference evidence="3 4" key="1">
    <citation type="journal article" date="2018" name="BMC Genomics">
        <title>Genomic comparison of Trypanosoma conorhini and Trypanosoma rangeli to Trypanosoma cruzi strains of high and low virulence.</title>
        <authorList>
            <person name="Bradwell K.R."/>
            <person name="Koparde V.N."/>
            <person name="Matveyev A.V."/>
            <person name="Serrano M.G."/>
            <person name="Alves J.M."/>
            <person name="Parikh H."/>
            <person name="Huang B."/>
            <person name="Lee V."/>
            <person name="Espinosa-Alvarez O."/>
            <person name="Ortiz P.A."/>
            <person name="Costa-Martins A.G."/>
            <person name="Teixeira M.M."/>
            <person name="Buck G.A."/>
        </authorList>
    </citation>
    <scope>NUCLEOTIDE SEQUENCE [LARGE SCALE GENOMIC DNA]</scope>
    <source>
        <strain evidence="3 4">AM80</strain>
    </source>
</reference>
<evidence type="ECO:0008006" key="5">
    <source>
        <dbReference type="Google" id="ProtNLM"/>
    </source>
</evidence>
<organism evidence="3 4">
    <name type="scientific">Trypanosoma rangeli</name>
    <dbReference type="NCBI Taxonomy" id="5698"/>
    <lineage>
        <taxon>Eukaryota</taxon>
        <taxon>Discoba</taxon>
        <taxon>Euglenozoa</taxon>
        <taxon>Kinetoplastea</taxon>
        <taxon>Metakinetoplastina</taxon>
        <taxon>Trypanosomatida</taxon>
        <taxon>Trypanosomatidae</taxon>
        <taxon>Trypanosoma</taxon>
        <taxon>Herpetosoma</taxon>
    </lineage>
</organism>
<evidence type="ECO:0000256" key="2">
    <source>
        <dbReference type="SAM" id="Phobius"/>
    </source>
</evidence>
<gene>
    <name evidence="3" type="ORF">TraAM80_02891</name>
</gene>
<name>A0A3R7KI71_TRYRA</name>
<dbReference type="AlphaFoldDB" id="A0A3R7KI71"/>
<protein>
    <recommendedName>
        <fullName evidence="5">Transmembrane protein</fullName>
    </recommendedName>
</protein>
<keyword evidence="2" id="KW-0812">Transmembrane</keyword>
<keyword evidence="4" id="KW-1185">Reference proteome</keyword>
<keyword evidence="2" id="KW-0472">Membrane</keyword>
<evidence type="ECO:0000256" key="1">
    <source>
        <dbReference type="SAM" id="MobiDB-lite"/>
    </source>
</evidence>
<sequence>MSAAEGIGGGRGGAKTSDPVTATADMTSRLRNAVDDVRRDPSKQLGISAEELQQRRTQASSPRAFVSDQTNRPFEVKSSARAHQIMNAGLLERQRETRNKEVMKKMSLLRRVQLVTFCAGIGMACWLGVEYLLPRYAAVQERRRLLQLRREMAYRKWEEAEAQRRQQ</sequence>
<dbReference type="EMBL" id="MKGL01000072">
    <property type="protein sequence ID" value="RNF08134.1"/>
    <property type="molecule type" value="Genomic_DNA"/>
</dbReference>
<dbReference type="OMA" id="ACKARQF"/>
<feature type="compositionally biased region" description="Gly residues" evidence="1">
    <location>
        <begin position="1"/>
        <end position="13"/>
    </location>
</feature>
<feature type="compositionally biased region" description="Basic and acidic residues" evidence="1">
    <location>
        <begin position="32"/>
        <end position="42"/>
    </location>
</feature>
<feature type="compositionally biased region" description="Polar residues" evidence="1">
    <location>
        <begin position="55"/>
        <end position="72"/>
    </location>
</feature>
<dbReference type="Proteomes" id="UP000283634">
    <property type="component" value="Unassembled WGS sequence"/>
</dbReference>
<evidence type="ECO:0000313" key="4">
    <source>
        <dbReference type="Proteomes" id="UP000283634"/>
    </source>
</evidence>
<keyword evidence="2" id="KW-1133">Transmembrane helix</keyword>